<accession>A0A4Q2UD89</accession>
<proteinExistence type="predicted"/>
<dbReference type="InterPro" id="IPR049180">
    <property type="entry name" value="MdcG_C"/>
</dbReference>
<reference evidence="5 6" key="1">
    <citation type="submission" date="2018-12" db="EMBL/GenBank/DDBJ databases">
        <authorList>
            <person name="Grouzdev D.S."/>
            <person name="Krutkina M.S."/>
        </authorList>
    </citation>
    <scope>NUCLEOTIDE SEQUENCE [LARGE SCALE GENOMIC DNA]</scope>
    <source>
        <strain evidence="5 6">RmlP026</strain>
    </source>
</reference>
<evidence type="ECO:0000259" key="3">
    <source>
        <dbReference type="Pfam" id="PF10620"/>
    </source>
</evidence>
<dbReference type="InterPro" id="IPR017557">
    <property type="entry name" value="Holo-ACP_synthase"/>
</dbReference>
<sequence>MTRPAAPAFARHDLVRVAPADWDAALARSEAFAALADGARAVVAGWATFRRPAVVRRRGTGDGAGIVPLGVPLPPRLGKLRLELSLPPGTAAERVAEPTLSAAALAAAPPAWGPACRALADLGADVGVAPRASGSLLWAALTGLDYLGPASDLDLLWPVTADTDLHRLLDGLRRVDDLGIVAIDGEILLPDGAGLHWRELDRARGEPNGSVLAKAMDGVALRPVAPLFAP</sequence>
<dbReference type="Proteomes" id="UP000290759">
    <property type="component" value="Unassembled WGS sequence"/>
</dbReference>
<protein>
    <submittedName>
        <fullName evidence="5">Malonate decarboxylase holo-[acyl-carrier-protein] synthase</fullName>
    </submittedName>
</protein>
<dbReference type="NCBIfam" id="TIGR03135">
    <property type="entry name" value="malonate_mdcG"/>
    <property type="match status" value="1"/>
</dbReference>
<dbReference type="Pfam" id="PF20866">
    <property type="entry name" value="MdcG_N"/>
    <property type="match status" value="1"/>
</dbReference>
<comment type="caution">
    <text evidence="5">The sequence shown here is derived from an EMBL/GenBank/DDBJ whole genome shotgun (WGS) entry which is preliminary data.</text>
</comment>
<dbReference type="InterPro" id="IPR048903">
    <property type="entry name" value="MdcG_N"/>
</dbReference>
<dbReference type="GO" id="GO:0016779">
    <property type="term" value="F:nucleotidyltransferase activity"/>
    <property type="evidence" value="ECO:0007669"/>
    <property type="project" value="UniProtKB-KW"/>
</dbReference>
<keyword evidence="1" id="KW-0808">Transferase</keyword>
<evidence type="ECO:0000259" key="4">
    <source>
        <dbReference type="Pfam" id="PF20866"/>
    </source>
</evidence>
<dbReference type="RefSeq" id="WP_129222954.1">
    <property type="nucleotide sequence ID" value="NZ_QYBB01000001.1"/>
</dbReference>
<gene>
    <name evidence="5" type="primary">mdcG</name>
    <name evidence="5" type="ORF">D3273_02010</name>
</gene>
<dbReference type="AlphaFoldDB" id="A0A4Q2UD89"/>
<dbReference type="EMBL" id="QYBB01000001">
    <property type="protein sequence ID" value="RYC34048.1"/>
    <property type="molecule type" value="Genomic_DNA"/>
</dbReference>
<dbReference type="Pfam" id="PF10620">
    <property type="entry name" value="MdcG"/>
    <property type="match status" value="1"/>
</dbReference>
<evidence type="ECO:0000256" key="1">
    <source>
        <dbReference type="ARBA" id="ARBA00022679"/>
    </source>
</evidence>
<reference evidence="5 6" key="2">
    <citation type="submission" date="2019-02" db="EMBL/GenBank/DDBJ databases">
        <title>'Lichenibacterium ramalinii' gen. nov. sp. nov., 'Lichenibacterium minor' gen. nov. sp. nov.</title>
        <authorList>
            <person name="Pankratov T."/>
        </authorList>
    </citation>
    <scope>NUCLEOTIDE SEQUENCE [LARGE SCALE GENOMIC DNA]</scope>
    <source>
        <strain evidence="5 6">RmlP026</strain>
    </source>
</reference>
<keyword evidence="2" id="KW-0548">Nucleotidyltransferase</keyword>
<keyword evidence="6" id="KW-1185">Reference proteome</keyword>
<name>A0A4Q2UD89_9HYPH</name>
<feature type="domain" description="Phosphoribosyl-dephospho-CoA transferase MdcG N-terminal" evidence="4">
    <location>
        <begin position="11"/>
        <end position="92"/>
    </location>
</feature>
<dbReference type="OrthoDB" id="5498803at2"/>
<evidence type="ECO:0000313" key="5">
    <source>
        <dbReference type="EMBL" id="RYC34048.1"/>
    </source>
</evidence>
<organism evidence="5 6">
    <name type="scientific">Lichenibacterium minor</name>
    <dbReference type="NCBI Taxonomy" id="2316528"/>
    <lineage>
        <taxon>Bacteria</taxon>
        <taxon>Pseudomonadati</taxon>
        <taxon>Pseudomonadota</taxon>
        <taxon>Alphaproteobacteria</taxon>
        <taxon>Hyphomicrobiales</taxon>
        <taxon>Lichenihabitantaceae</taxon>
        <taxon>Lichenibacterium</taxon>
    </lineage>
</organism>
<evidence type="ECO:0000256" key="2">
    <source>
        <dbReference type="ARBA" id="ARBA00022695"/>
    </source>
</evidence>
<evidence type="ECO:0000313" key="6">
    <source>
        <dbReference type="Proteomes" id="UP000290759"/>
    </source>
</evidence>
<feature type="domain" description="Phosphoribosyl-dephospho-CoA transferase MdcG C-terminal" evidence="3">
    <location>
        <begin position="103"/>
        <end position="223"/>
    </location>
</feature>